<evidence type="ECO:0000313" key="2">
    <source>
        <dbReference type="EMBL" id="RXK56560.1"/>
    </source>
</evidence>
<organism evidence="2 3">
    <name type="scientific">Oleiharenicola lentus</name>
    <dbReference type="NCBI Taxonomy" id="2508720"/>
    <lineage>
        <taxon>Bacteria</taxon>
        <taxon>Pseudomonadati</taxon>
        <taxon>Verrucomicrobiota</taxon>
        <taxon>Opitutia</taxon>
        <taxon>Opitutales</taxon>
        <taxon>Opitutaceae</taxon>
        <taxon>Oleiharenicola</taxon>
    </lineage>
</organism>
<dbReference type="Proteomes" id="UP000290218">
    <property type="component" value="Unassembled WGS sequence"/>
</dbReference>
<evidence type="ECO:0000313" key="3">
    <source>
        <dbReference type="Proteomes" id="UP000290218"/>
    </source>
</evidence>
<dbReference type="SUPFAM" id="SSF159894">
    <property type="entry name" value="YgaC/TfoX-N like"/>
    <property type="match status" value="1"/>
</dbReference>
<evidence type="ECO:0008006" key="4">
    <source>
        <dbReference type="Google" id="ProtNLM"/>
    </source>
</evidence>
<keyword evidence="3" id="KW-1185">Reference proteome</keyword>
<dbReference type="OrthoDB" id="121807at2"/>
<sequence length="136" mass="15576">MLKSRQPPAARLPHRYEWLWEPLADDATFVLRSMFGARAVYLDGKMVLCFSAGEEPWRGVLVCTSHERQAALQTEFAALTPHPILPKWLYLPETADAFEATATKLVALARRRDPRIGITPQPRKRKKPSTKLRLKR</sequence>
<feature type="compositionally biased region" description="Basic residues" evidence="1">
    <location>
        <begin position="122"/>
        <end position="136"/>
    </location>
</feature>
<name>A0A4Q1CC28_9BACT</name>
<evidence type="ECO:0000256" key="1">
    <source>
        <dbReference type="SAM" id="MobiDB-lite"/>
    </source>
</evidence>
<reference evidence="2 3" key="1">
    <citation type="submission" date="2019-01" db="EMBL/GenBank/DDBJ databases">
        <title>Lacunisphaera sp. strain TWA-58.</title>
        <authorList>
            <person name="Chen W.-M."/>
        </authorList>
    </citation>
    <scope>NUCLEOTIDE SEQUENCE [LARGE SCALE GENOMIC DNA]</scope>
    <source>
        <strain evidence="2 3">TWA-58</strain>
    </source>
</reference>
<dbReference type="RefSeq" id="WP_129047928.1">
    <property type="nucleotide sequence ID" value="NZ_SDHX01000001.1"/>
</dbReference>
<protein>
    <recommendedName>
        <fullName evidence="4">MmcQ/YjbR family DNA-binding protein</fullName>
    </recommendedName>
</protein>
<proteinExistence type="predicted"/>
<dbReference type="EMBL" id="SDHX01000001">
    <property type="protein sequence ID" value="RXK56560.1"/>
    <property type="molecule type" value="Genomic_DNA"/>
</dbReference>
<comment type="caution">
    <text evidence="2">The sequence shown here is derived from an EMBL/GenBank/DDBJ whole genome shotgun (WGS) entry which is preliminary data.</text>
</comment>
<feature type="region of interest" description="Disordered" evidence="1">
    <location>
        <begin position="116"/>
        <end position="136"/>
    </location>
</feature>
<accession>A0A4Q1CC28</accession>
<gene>
    <name evidence="2" type="ORF">ESB00_12040</name>
</gene>
<dbReference type="AlphaFoldDB" id="A0A4Q1CC28"/>